<comment type="function">
    <text evidence="16">Serine/threonine protein kinase which activates checkpoint signaling upon genotoxic stresses such as ionizing radiation (IR), ultraviolet light (UV), or DNA replication stalling, thereby acting as a DNA damage sensor. Recognizes the substrate consensus sequence [ST]-Q. Phosphorylates histone H2A to form H2AS128ph (gamma-H2A) at sites of DNA damage, involved in the regulation of DNA damage response mechanism. Required for the control of telomere length and genome stability.</text>
</comment>
<evidence type="ECO:0000256" key="4">
    <source>
        <dbReference type="ARBA" id="ARBA00012513"/>
    </source>
</evidence>
<dbReference type="InterPro" id="IPR003152">
    <property type="entry name" value="FATC_dom"/>
</dbReference>
<dbReference type="GO" id="GO:0004674">
    <property type="term" value="F:protein serine/threonine kinase activity"/>
    <property type="evidence" value="ECO:0007669"/>
    <property type="project" value="UniProtKB-KW"/>
</dbReference>
<evidence type="ECO:0000256" key="1">
    <source>
        <dbReference type="ARBA" id="ARBA00004123"/>
    </source>
</evidence>
<dbReference type="PROSITE" id="PS51189">
    <property type="entry name" value="FAT"/>
    <property type="match status" value="1"/>
</dbReference>
<dbReference type="InterPro" id="IPR011009">
    <property type="entry name" value="Kinase-like_dom_sf"/>
</dbReference>
<comment type="catalytic activity">
    <reaction evidence="15">
        <text>L-seryl-[protein] + ATP = O-phospho-L-seryl-[protein] + ADP + H(+)</text>
        <dbReference type="Rhea" id="RHEA:17989"/>
        <dbReference type="Rhea" id="RHEA-COMP:9863"/>
        <dbReference type="Rhea" id="RHEA-COMP:11604"/>
        <dbReference type="ChEBI" id="CHEBI:15378"/>
        <dbReference type="ChEBI" id="CHEBI:29999"/>
        <dbReference type="ChEBI" id="CHEBI:30616"/>
        <dbReference type="ChEBI" id="CHEBI:83421"/>
        <dbReference type="ChEBI" id="CHEBI:456216"/>
        <dbReference type="EC" id="2.7.11.1"/>
    </reaction>
</comment>
<keyword evidence="8 16" id="KW-0547">Nucleotide-binding</keyword>
<dbReference type="Gene3D" id="3.30.1010.10">
    <property type="entry name" value="Phosphatidylinositol 3-kinase Catalytic Subunit, Chain A, domain 4"/>
    <property type="match status" value="1"/>
</dbReference>
<dbReference type="EC" id="2.7.11.1" evidence="4 16"/>
<evidence type="ECO:0000256" key="8">
    <source>
        <dbReference type="ARBA" id="ARBA00022741"/>
    </source>
</evidence>
<evidence type="ECO:0000256" key="9">
    <source>
        <dbReference type="ARBA" id="ARBA00022763"/>
    </source>
</evidence>
<keyword evidence="12 16" id="KW-0779">Telomere</keyword>
<dbReference type="InterPro" id="IPR021668">
    <property type="entry name" value="TAN"/>
</dbReference>
<dbReference type="SMART" id="SM01342">
    <property type="entry name" value="TAN"/>
    <property type="match status" value="1"/>
</dbReference>
<name>A0A1E4SYJ2_9ASCO</name>
<dbReference type="PANTHER" id="PTHR37079">
    <property type="entry name" value="SERINE/THREONINE-PROTEIN KINASE ATM"/>
    <property type="match status" value="1"/>
</dbReference>
<dbReference type="InterPro" id="IPR000403">
    <property type="entry name" value="PI3/4_kinase_cat_dom"/>
</dbReference>
<evidence type="ECO:0000313" key="20">
    <source>
        <dbReference type="EMBL" id="ODV84573.1"/>
    </source>
</evidence>
<evidence type="ECO:0000256" key="13">
    <source>
        <dbReference type="ARBA" id="ARBA00023242"/>
    </source>
</evidence>
<dbReference type="Pfam" id="PF00454">
    <property type="entry name" value="PI3_PI4_kinase"/>
    <property type="match status" value="1"/>
</dbReference>
<dbReference type="GO" id="GO:0000781">
    <property type="term" value="C:chromosome, telomeric region"/>
    <property type="evidence" value="ECO:0007669"/>
    <property type="project" value="UniProtKB-SubCell"/>
</dbReference>
<dbReference type="CDD" id="cd05171">
    <property type="entry name" value="PIKKc_ATM"/>
    <property type="match status" value="1"/>
</dbReference>
<keyword evidence="10 16" id="KW-0418">Kinase</keyword>
<dbReference type="PROSITE" id="PS51190">
    <property type="entry name" value="FATC"/>
    <property type="match status" value="1"/>
</dbReference>
<dbReference type="GO" id="GO:0006281">
    <property type="term" value="P:DNA repair"/>
    <property type="evidence" value="ECO:0007669"/>
    <property type="project" value="InterPro"/>
</dbReference>
<dbReference type="PANTHER" id="PTHR37079:SF4">
    <property type="entry name" value="SERINE_THREONINE-PROTEIN KINASE ATM"/>
    <property type="match status" value="1"/>
</dbReference>
<evidence type="ECO:0000256" key="7">
    <source>
        <dbReference type="ARBA" id="ARBA00022679"/>
    </source>
</evidence>
<dbReference type="PROSITE" id="PS00915">
    <property type="entry name" value="PI3_4_KINASE_1"/>
    <property type="match status" value="1"/>
</dbReference>
<comment type="similarity">
    <text evidence="3 16">Belongs to the PI3/PI4-kinase family. ATM subfamily.</text>
</comment>
<evidence type="ECO:0000256" key="5">
    <source>
        <dbReference type="ARBA" id="ARBA00014619"/>
    </source>
</evidence>
<feature type="domain" description="PI3K/PI4K catalytic" evidence="17">
    <location>
        <begin position="2706"/>
        <end position="3015"/>
    </location>
</feature>
<comment type="subcellular location">
    <subcellularLocation>
        <location evidence="2 16">Chromosome</location>
        <location evidence="2 16">Telomere</location>
    </subcellularLocation>
    <subcellularLocation>
        <location evidence="1 16">Nucleus</location>
    </subcellularLocation>
</comment>
<gene>
    <name evidence="20" type="ORF">CANARDRAFT_213456</name>
</gene>
<comment type="catalytic activity">
    <reaction evidence="14 16">
        <text>L-threonyl-[protein] + ATP = O-phospho-L-threonyl-[protein] + ADP + H(+)</text>
        <dbReference type="Rhea" id="RHEA:46608"/>
        <dbReference type="Rhea" id="RHEA-COMP:11060"/>
        <dbReference type="Rhea" id="RHEA-COMP:11605"/>
        <dbReference type="ChEBI" id="CHEBI:15378"/>
        <dbReference type="ChEBI" id="CHEBI:30013"/>
        <dbReference type="ChEBI" id="CHEBI:30616"/>
        <dbReference type="ChEBI" id="CHEBI:61977"/>
        <dbReference type="ChEBI" id="CHEBI:456216"/>
        <dbReference type="EC" id="2.7.11.1"/>
    </reaction>
</comment>
<evidence type="ECO:0000256" key="15">
    <source>
        <dbReference type="ARBA" id="ARBA00048679"/>
    </source>
</evidence>
<keyword evidence="11 16" id="KW-0067">ATP-binding</keyword>
<evidence type="ECO:0000256" key="3">
    <source>
        <dbReference type="ARBA" id="ARBA00010769"/>
    </source>
</evidence>
<keyword evidence="9 16" id="KW-0227">DNA damage</keyword>
<evidence type="ECO:0000256" key="2">
    <source>
        <dbReference type="ARBA" id="ARBA00004574"/>
    </source>
</evidence>
<reference evidence="21" key="1">
    <citation type="submission" date="2016-04" db="EMBL/GenBank/DDBJ databases">
        <title>Comparative genomics of biotechnologically important yeasts.</title>
        <authorList>
            <consortium name="DOE Joint Genome Institute"/>
            <person name="Riley R."/>
            <person name="Haridas S."/>
            <person name="Wolfe K.H."/>
            <person name="Lopes M.R."/>
            <person name="Hittinger C.T."/>
            <person name="Goker M."/>
            <person name="Salamov A."/>
            <person name="Wisecaver J."/>
            <person name="Long T.M."/>
            <person name="Aerts A.L."/>
            <person name="Barry K."/>
            <person name="Choi C."/>
            <person name="Clum A."/>
            <person name="Coughlan A.Y."/>
            <person name="Deshpande S."/>
            <person name="Douglass A.P."/>
            <person name="Hanson S.J."/>
            <person name="Klenk H.-P."/>
            <person name="Labutti K."/>
            <person name="Lapidus A."/>
            <person name="Lindquist E."/>
            <person name="Lipzen A."/>
            <person name="Meier-Kolthoff J.P."/>
            <person name="Ohm R.A."/>
            <person name="Otillar R.P."/>
            <person name="Pangilinan J."/>
            <person name="Peng Y."/>
            <person name="Rokas A."/>
            <person name="Rosa C.A."/>
            <person name="Scheuner C."/>
            <person name="Sibirny A.A."/>
            <person name="Slot J.C."/>
            <person name="Stielow J.B."/>
            <person name="Sun H."/>
            <person name="Kurtzman C.P."/>
            <person name="Blackwell M."/>
            <person name="Grigoriev I.V."/>
            <person name="Jeffries T.W."/>
        </authorList>
    </citation>
    <scope>NUCLEOTIDE SEQUENCE [LARGE SCALE GENOMIC DNA]</scope>
    <source>
        <strain evidence="21">NRRL YB-2248</strain>
    </source>
</reference>
<dbReference type="GO" id="GO:0006325">
    <property type="term" value="P:chromatin organization"/>
    <property type="evidence" value="ECO:0007669"/>
    <property type="project" value="UniProtKB-KW"/>
</dbReference>
<keyword evidence="7 16" id="KW-0808">Transferase</keyword>
<evidence type="ECO:0000256" key="16">
    <source>
        <dbReference type="RuleBase" id="RU365027"/>
    </source>
</evidence>
<dbReference type="Pfam" id="PF11640">
    <property type="entry name" value="TAN"/>
    <property type="match status" value="1"/>
</dbReference>
<dbReference type="Pfam" id="PF02260">
    <property type="entry name" value="FATC"/>
    <property type="match status" value="1"/>
</dbReference>
<evidence type="ECO:0000256" key="10">
    <source>
        <dbReference type="ARBA" id="ARBA00022777"/>
    </source>
</evidence>
<feature type="domain" description="FATC" evidence="19">
    <location>
        <begin position="3023"/>
        <end position="3055"/>
    </location>
</feature>
<dbReference type="InterPro" id="IPR018936">
    <property type="entry name" value="PI3/4_kinase_CS"/>
</dbReference>
<dbReference type="SUPFAM" id="SSF56112">
    <property type="entry name" value="Protein kinase-like (PK-like)"/>
    <property type="match status" value="1"/>
</dbReference>
<evidence type="ECO:0000259" key="17">
    <source>
        <dbReference type="PROSITE" id="PS50290"/>
    </source>
</evidence>
<dbReference type="GO" id="GO:0035556">
    <property type="term" value="P:intracellular signal transduction"/>
    <property type="evidence" value="ECO:0007669"/>
    <property type="project" value="UniProtKB-ARBA"/>
</dbReference>
<keyword evidence="16" id="KW-0158">Chromosome</keyword>
<evidence type="ECO:0000256" key="12">
    <source>
        <dbReference type="ARBA" id="ARBA00022895"/>
    </source>
</evidence>
<proteinExistence type="inferred from homology"/>
<evidence type="ECO:0000256" key="6">
    <source>
        <dbReference type="ARBA" id="ARBA00022527"/>
    </source>
</evidence>
<evidence type="ECO:0000259" key="18">
    <source>
        <dbReference type="PROSITE" id="PS51189"/>
    </source>
</evidence>
<dbReference type="SMART" id="SM00146">
    <property type="entry name" value="PI3Kc"/>
    <property type="match status" value="1"/>
</dbReference>
<keyword evidence="13 16" id="KW-0539">Nucleus</keyword>
<dbReference type="GO" id="GO:0005524">
    <property type="term" value="F:ATP binding"/>
    <property type="evidence" value="ECO:0007669"/>
    <property type="project" value="UniProtKB-KW"/>
</dbReference>
<evidence type="ECO:0000256" key="11">
    <source>
        <dbReference type="ARBA" id="ARBA00022840"/>
    </source>
</evidence>
<keyword evidence="16" id="KW-0156">Chromatin regulator</keyword>
<dbReference type="InterPro" id="IPR036940">
    <property type="entry name" value="PI3/4_kinase_cat_sf"/>
</dbReference>
<dbReference type="PROSITE" id="PS50290">
    <property type="entry name" value="PI3_4_KINASE_3"/>
    <property type="match status" value="1"/>
</dbReference>
<dbReference type="SMART" id="SM01343">
    <property type="entry name" value="FATC"/>
    <property type="match status" value="1"/>
</dbReference>
<dbReference type="Proteomes" id="UP000094801">
    <property type="component" value="Unassembled WGS sequence"/>
</dbReference>
<dbReference type="GO" id="GO:0106310">
    <property type="term" value="F:protein serine kinase activity"/>
    <property type="evidence" value="ECO:0007669"/>
    <property type="project" value="RHEA"/>
</dbReference>
<keyword evidence="6 16" id="KW-0723">Serine/threonine-protein kinase</keyword>
<evidence type="ECO:0000313" key="21">
    <source>
        <dbReference type="Proteomes" id="UP000094801"/>
    </source>
</evidence>
<dbReference type="GO" id="GO:0005634">
    <property type="term" value="C:nucleus"/>
    <property type="evidence" value="ECO:0007669"/>
    <property type="project" value="UniProtKB-SubCell"/>
</dbReference>
<dbReference type="InterPro" id="IPR014009">
    <property type="entry name" value="PIK_FAT"/>
</dbReference>
<organism evidence="20 21">
    <name type="scientific">[Candida] arabinofermentans NRRL YB-2248</name>
    <dbReference type="NCBI Taxonomy" id="983967"/>
    <lineage>
        <taxon>Eukaryota</taxon>
        <taxon>Fungi</taxon>
        <taxon>Dikarya</taxon>
        <taxon>Ascomycota</taxon>
        <taxon>Saccharomycotina</taxon>
        <taxon>Pichiomycetes</taxon>
        <taxon>Pichiales</taxon>
        <taxon>Pichiaceae</taxon>
        <taxon>Ogataea</taxon>
        <taxon>Ogataea/Candida clade</taxon>
    </lineage>
</organism>
<evidence type="ECO:0000256" key="14">
    <source>
        <dbReference type="ARBA" id="ARBA00047899"/>
    </source>
</evidence>
<dbReference type="OrthoDB" id="381190at2759"/>
<dbReference type="PROSITE" id="PS00916">
    <property type="entry name" value="PI3_4_KINASE_2"/>
    <property type="match status" value="1"/>
</dbReference>
<evidence type="ECO:0000259" key="19">
    <source>
        <dbReference type="PROSITE" id="PS51190"/>
    </source>
</evidence>
<dbReference type="InterPro" id="IPR044107">
    <property type="entry name" value="PIKKc_ATM"/>
</dbReference>
<feature type="domain" description="FAT" evidence="18">
    <location>
        <begin position="1983"/>
        <end position="2595"/>
    </location>
</feature>
<dbReference type="EMBL" id="KV453856">
    <property type="protein sequence ID" value="ODV84573.1"/>
    <property type="molecule type" value="Genomic_DNA"/>
</dbReference>
<sequence>MSTIKLNVIIDLISSSKIRERTDGLVRLEEVNFTSPTVLSNMDDQNIISLIQSLSQHITLDKLAYFKTTSNNQVLVRLIRAANLMQTIISKVVISPQFIGKFKYKSYDTILRILSSHILYKGSGSGSGPGSSRSKLVGPVALNMVKALNSFIDEQSVKDHLYSKNYQDILNTTLECLNILTSESTIYNVTHSNETLISEFLCLFYKFLGPVSTSSLTLFLNSSTSSAIDNYYHKIINVIIRFSKNNFPSSGKESESLIFIFKILNQSMIDMSTIDIKLCYRIYRIGSQLLLRIKNISFSSLREQVIIFLNLIPHYINLQKLPKMIGDNWNINKDGELVNPTSNNVERDITPGEVMSEDEDEVEDEDEEHIINTSESLDAEGYSSEMAPNLYPIDRRNPLLNDGVVVEDTEVERLNDLRFLITYFFDLLYDTTVGGQLGLDQSHVNIKLFPLTDTEKLSWFETRYLNLTVDGDSNSWLMTVGLSKLILSFFELKSQISMVDTQPNNNVLSFNRSHNDGINPLKRRRISTGADLRYQVSDNLTSCNSYLEFILTMTSYDVVNGKGFALVCLQLFTLQVSSIASNLEIVSNYNIAKQLMDNSNRIVTHFLKSFEIQDPNVDFWVLVCLKVLISLFSEAKIPEHDVKIKTVALNMIFKYSLDMIKNQKLSKAACSLLCAVVKANSTNAVSLPDLDRSILQQLEMQLELSEINGPSILCKESVQFWFCAYELCKLFKFPTIQLHGHYNGNENVLFAARAYKWLQSKWNQILDLDDPADIGSVSALLLWLSSSDCQLFSKQFTDDLSSSFSSSLNRVYWKWNERSTLQYNILMERNVEFRNIVFVNQTDTTMMNNSLYVPKDQKDAVLMTISTFMGVLANQKSHDKPLLYTWALFLYSITYSISETAKDGNATLNTVAQFFTDQFCYQQETNSLEFSKSVMVFIEIYNKTNSHLFNHPNTDLFLKNSTILAHMHNCLRNSNPTGTRKSLMRTNHHNDVMEFDDLGFVRKQESTNVDKGQLMNSDSTVKYNCMNLRHTSTLEYDAITYLFKHSDDLTKSLVQLVSGLDSEMKQVACYYYIALHMEKNGVCDLDKNSLEMFISTFTNTLQAYRTKTCEITIVTACKLLRLFCNVWVIQYDEEDACSDIYHYLMLLKDRNMLFTEKCELEFLKLRLSILRVMKQDLGPILKEQLLGDVVSSFQDSSSFIKCSLVNDIVLLCENSEDSTSLNYYTEFVGAFSSPQKTVETTGAFSMFCTTITTVSESIMLSCVCNLLELSQYAHFKIYIRIALSDIASINGFHTSLEIFRNFKEIIFKIFWGFKIPLDEFPFDLLGFESFHELIYRNYKELTALCLAYNDVKLLSQISTVTQLDRAILVRDSLSLAIAMSWTKDAIMKKVFLLLDTFLGTKKRQHLKQQIVLIVYELLRLCDMSSESEIYRLVKPEEMIPTSSDDYEEGLRNLTHQERYKPSLFEEHDAKIKFLDEYELFIHPTDAFNVIESLTLKFHVEEFWNLRNIYFLATRFLLLIDSSPSSASKLLNLRKIKWLFLKSKEAFQDPNLVKRCIDVLAKYIYDDLLSKYVSDFISIIQINVCNKDDDGRLWIPIFRRLLETQSKIEGKSLSFLRAFAYFDINSKIDKYERTNTVPDHLMILRCATSKNVGMGGRSLQADQIGSILYNILDENSSFDLIHIISLLFEMDKIDWQGDDSSYSYSFMYDKLAQTLYELQMNHSSEFSDKFNLWIARCLGSYYLSSCRIVDVEVTEFSSDLFQTYGGIRFESEVGLLDTIFRKMEREQKTATIETKACFESIVGCLIYKRGDSSEPFDTHFSVSLLDDYISYLLPMDNYTCSLVNAGDAATDKHFYHDDLVVTLRGFANSVRHSAFEVWTIKIFFAFIKELGSRTSIVTLLATYISHVPSFASLCFSPMVLFYINSEGPKAGKLIAKMITELFSIEEVPQDALKLFLELVLLIRIGTKYGHKKYVSIYEELPHDKIYHAAQVAGSSKAALMLMEDLYHNNRGKYPTSWTTERDFLFDVYSSINESDLIFGLPIDPTLEYGLNILRNKEIKGSGLMFENASFETSLARGEQSDTGSNNLVGSMLNVGLTGVSRVLGDYLNNEQRHDTPVNESKDQIYERAWKLNQWDIPTPDTLDSENKAIYSNLKMIHDSLGNKSKVRAAVNQNLLSVLHRHSDFLNFSIGSERNEAITSWFRALSVIKSTGDISNSSEEDFVSYYDELKKKLSTNNSFDFDSLENVILGRKSAFEMLASMPNCSQDSQTYFMCAIHELHFYGKLARAYDEDQKSINSAVYLNSLASSWNDKSFDVDTKAAVSRLSRFHVASAFWAQKSETNFPVVTLKGIIESESDYDKTQIPRTCPTISDGLLRAILTKWCSESRQESSSILMRDYIETPSEIDETNNFDNSEMYHIFAEFCDAQIRGGDLDKRITRLEVSTKQKARDLRELEKFSKTAETDLEKRDASRVYSRIKVQYKAENEELKQEIRNKQNYITKAIDYYLKAIACSVGSVDDTNVDRFCALWLENSSISIDEYAFKAIPTHKFIPWINQLASRLLSETSGFQKLLNHLIFELSGNHPFHSLYLLKSLRLTAIVNTDSTVASRAAAAESIWKRLYHDPQLIRIVDPGYNIMEAIDWLCDYSVKIANAKTKPLKKIPLSKVPGGSWWLDQLPHLRIPPPCITIKHTEGSVYSLEKLPTITKVEPYLMTAPSGISHPKIMKLELSTGENYRMILKGGSDDLRQDAIMEQVFGKVNLLLERDEQARKRNLRIRTYNVIPLGPGSGVIEFVSNTMALNDILKALHEKDEMKIDQARTKMKECQQKSTNERIAVYKQITSKIKPQFMRFFFNNFVSPDQWFESRLVYGRGVATTSIIGHILGLGDRHCNNILIDKSTGEPVHIDLGVSFDQSKALPIPETVPFRLTRDIVDGLGITGVNGVFSKSCENVFRVLRMNTANICGILDVLKYDPLYSWSLSPIRKKKLQDIDAKAVNNAVVENLVRLDLGSEANIAIDVVKKKLEANGLNSEAVIRELVREATSEENLAVIYLGWSPFL</sequence>
<dbReference type="STRING" id="983967.A0A1E4SYJ2"/>
<protein>
    <recommendedName>
        <fullName evidence="5 16">Serine/threonine-protein kinase Tel1</fullName>
        <ecNumber evidence="4 16">2.7.11.1</ecNumber>
    </recommendedName>
</protein>
<keyword evidence="21" id="KW-1185">Reference proteome</keyword>
<dbReference type="Gene3D" id="1.10.1070.11">
    <property type="entry name" value="Phosphatidylinositol 3-/4-kinase, catalytic domain"/>
    <property type="match status" value="1"/>
</dbReference>
<dbReference type="InterPro" id="IPR038980">
    <property type="entry name" value="ATM_plant"/>
</dbReference>
<accession>A0A1E4SYJ2</accession>